<evidence type="ECO:0000256" key="1">
    <source>
        <dbReference type="SAM" id="Phobius"/>
    </source>
</evidence>
<dbReference type="Proteomes" id="UP000032068">
    <property type="component" value="Unassembled WGS sequence"/>
</dbReference>
<organism evidence="2 3">
    <name type="scientific">Pseudomonas fulva</name>
    <dbReference type="NCBI Taxonomy" id="47880"/>
    <lineage>
        <taxon>Bacteria</taxon>
        <taxon>Pseudomonadati</taxon>
        <taxon>Pseudomonadota</taxon>
        <taxon>Gammaproteobacteria</taxon>
        <taxon>Pseudomonadales</taxon>
        <taxon>Pseudomonadaceae</taxon>
        <taxon>Pseudomonas</taxon>
    </lineage>
</organism>
<gene>
    <name evidence="2" type="ORF">RU08_00975</name>
</gene>
<evidence type="ECO:0008006" key="4">
    <source>
        <dbReference type="Google" id="ProtNLM"/>
    </source>
</evidence>
<feature type="transmembrane region" description="Helical" evidence="1">
    <location>
        <begin position="12"/>
        <end position="34"/>
    </location>
</feature>
<dbReference type="AlphaFoldDB" id="A0A0D0JJE0"/>
<comment type="caution">
    <text evidence="2">The sequence shown here is derived from an EMBL/GenBank/DDBJ whole genome shotgun (WGS) entry which is preliminary data.</text>
</comment>
<dbReference type="RefSeq" id="WP_042551920.1">
    <property type="nucleotide sequence ID" value="NZ_JXQW01000002.1"/>
</dbReference>
<protein>
    <recommendedName>
        <fullName evidence="4">Pilus assembly protein</fullName>
    </recommendedName>
</protein>
<keyword evidence="1" id="KW-0472">Membrane</keyword>
<evidence type="ECO:0000313" key="2">
    <source>
        <dbReference type="EMBL" id="KIQ06318.1"/>
    </source>
</evidence>
<dbReference type="OrthoDB" id="6856884at2"/>
<evidence type="ECO:0000313" key="3">
    <source>
        <dbReference type="Proteomes" id="UP000032068"/>
    </source>
</evidence>
<name>A0A0D0JJE0_9PSED</name>
<sequence length="195" mass="21226">MSNSLKRQRGNALVEGALSLPLLIGAALLIGDLYNINLARAHLEQSAHGIASTLAMQNRLDQDGLQALIDQVAAPDILGDYELLISKVNLDRSMTWRPLRRGNLEGLCAENSEGERYTGELPEEIERTAAESEETAASSASILVVQLCRNSDNLALSNGLLLDKDMQAIAFGRMVYSEVALDRLLSEEVGVDYQD</sequence>
<proteinExistence type="predicted"/>
<reference evidence="2 3" key="1">
    <citation type="submission" date="2014-12" db="EMBL/GenBank/DDBJ databases">
        <title>16Stimator: statistical estimation of ribosomal gene copy numbers from draft genome assemblies.</title>
        <authorList>
            <person name="Perisin M.A."/>
            <person name="Vetter M."/>
            <person name="Gilbert J.A."/>
            <person name="Bergelson J."/>
        </authorList>
    </citation>
    <scope>NUCLEOTIDE SEQUENCE [LARGE SCALE GENOMIC DNA]</scope>
    <source>
        <strain evidence="2 3">MEJ086</strain>
    </source>
</reference>
<keyword evidence="1" id="KW-1133">Transmembrane helix</keyword>
<accession>A0A0D0JJE0</accession>
<dbReference type="EMBL" id="JXQW01000002">
    <property type="protein sequence ID" value="KIQ06318.1"/>
    <property type="molecule type" value="Genomic_DNA"/>
</dbReference>
<keyword evidence="1" id="KW-0812">Transmembrane</keyword>